<accession>A0A2P7S8P2</accession>
<protein>
    <submittedName>
        <fullName evidence="2">KTSC domain-containing protein</fullName>
    </submittedName>
</protein>
<dbReference type="Pfam" id="PF13619">
    <property type="entry name" value="KTSC"/>
    <property type="match status" value="1"/>
</dbReference>
<proteinExistence type="predicted"/>
<evidence type="ECO:0000313" key="3">
    <source>
        <dbReference type="Proteomes" id="UP000241229"/>
    </source>
</evidence>
<dbReference type="InterPro" id="IPR025309">
    <property type="entry name" value="KTSC_dom"/>
</dbReference>
<comment type="caution">
    <text evidence="2">The sequence shown here is derived from an EMBL/GenBank/DDBJ whole genome shotgun (WGS) entry which is preliminary data.</text>
</comment>
<organism evidence="2 3">
    <name type="scientific">Kumtagia ephedrae</name>
    <dbReference type="NCBI Taxonomy" id="2116701"/>
    <lineage>
        <taxon>Bacteria</taxon>
        <taxon>Pseudomonadati</taxon>
        <taxon>Pseudomonadota</taxon>
        <taxon>Alphaproteobacteria</taxon>
        <taxon>Hyphomicrobiales</taxon>
        <taxon>Phyllobacteriaceae</taxon>
        <taxon>Kumtagia</taxon>
    </lineage>
</organism>
<dbReference type="AlphaFoldDB" id="A0A2P7S8P2"/>
<dbReference type="RefSeq" id="WP_106773055.1">
    <property type="nucleotide sequence ID" value="NZ_PXYK01000013.1"/>
</dbReference>
<keyword evidence="3" id="KW-1185">Reference proteome</keyword>
<evidence type="ECO:0000259" key="1">
    <source>
        <dbReference type="Pfam" id="PF13619"/>
    </source>
</evidence>
<name>A0A2P7S8P2_9HYPH</name>
<dbReference type="EMBL" id="PXYK01000013">
    <property type="protein sequence ID" value="PSJ58830.1"/>
    <property type="molecule type" value="Genomic_DNA"/>
</dbReference>
<evidence type="ECO:0000313" key="2">
    <source>
        <dbReference type="EMBL" id="PSJ58830.1"/>
    </source>
</evidence>
<reference evidence="2 3" key="1">
    <citation type="submission" date="2018-03" db="EMBL/GenBank/DDBJ databases">
        <title>The draft genome of Mesorhizobium sp. 6GN-30.</title>
        <authorList>
            <person name="Liu L."/>
            <person name="Li L."/>
            <person name="Wang T."/>
            <person name="Zhang X."/>
            <person name="Liang L."/>
        </authorList>
    </citation>
    <scope>NUCLEOTIDE SEQUENCE [LARGE SCALE GENOMIC DNA]</scope>
    <source>
        <strain evidence="2 3">6GN30</strain>
    </source>
</reference>
<sequence length="74" mass="8646">MPSTAIRRTDYDPESHKLSVWFVPSGDRYEYEGVEPEIYDAFRCAPSKGRFFNAFIRDRYSYRLVERGKPGFGG</sequence>
<dbReference type="OrthoDB" id="8450910at2"/>
<feature type="domain" description="KTSC" evidence="1">
    <location>
        <begin position="3"/>
        <end position="60"/>
    </location>
</feature>
<dbReference type="Proteomes" id="UP000241229">
    <property type="component" value="Unassembled WGS sequence"/>
</dbReference>
<gene>
    <name evidence="2" type="ORF">C7I84_15065</name>
</gene>